<dbReference type="EMBL" id="BART01030346">
    <property type="protein sequence ID" value="GAH16534.1"/>
    <property type="molecule type" value="Genomic_DNA"/>
</dbReference>
<protein>
    <submittedName>
        <fullName evidence="2">Uncharacterized protein</fullName>
    </submittedName>
</protein>
<dbReference type="AlphaFoldDB" id="X1EHF1"/>
<proteinExistence type="predicted"/>
<feature type="compositionally biased region" description="Basic and acidic residues" evidence="1">
    <location>
        <begin position="76"/>
        <end position="101"/>
    </location>
</feature>
<feature type="region of interest" description="Disordered" evidence="1">
    <location>
        <begin position="76"/>
        <end position="133"/>
    </location>
</feature>
<name>X1EHF1_9ZZZZ</name>
<feature type="non-terminal residue" evidence="2">
    <location>
        <position position="133"/>
    </location>
</feature>
<sequence length="133" mass="15611">MVKKNKKDNIDLKEELRKEEVKERFTDIAFDLFSKGADDETVMREISVFIPNIDTKLIQRLRSQWQSKQDVDKEVEAIDRDEKTEEIPEETEKHLEQHIELRPTATDIGQKKPEPDPEIKSSVEKPPVEPEVE</sequence>
<reference evidence="2" key="1">
    <citation type="journal article" date="2014" name="Front. Microbiol.">
        <title>High frequency of phylogenetically diverse reductive dehalogenase-homologous genes in deep subseafloor sedimentary metagenomes.</title>
        <authorList>
            <person name="Kawai M."/>
            <person name="Futagami T."/>
            <person name="Toyoda A."/>
            <person name="Takaki Y."/>
            <person name="Nishi S."/>
            <person name="Hori S."/>
            <person name="Arai W."/>
            <person name="Tsubouchi T."/>
            <person name="Morono Y."/>
            <person name="Uchiyama I."/>
            <person name="Ito T."/>
            <person name="Fujiyama A."/>
            <person name="Inagaki F."/>
            <person name="Takami H."/>
        </authorList>
    </citation>
    <scope>NUCLEOTIDE SEQUENCE</scope>
    <source>
        <strain evidence="2">Expedition CK06-06</strain>
    </source>
</reference>
<accession>X1EHF1</accession>
<comment type="caution">
    <text evidence="2">The sequence shown here is derived from an EMBL/GenBank/DDBJ whole genome shotgun (WGS) entry which is preliminary data.</text>
</comment>
<organism evidence="2">
    <name type="scientific">marine sediment metagenome</name>
    <dbReference type="NCBI Taxonomy" id="412755"/>
    <lineage>
        <taxon>unclassified sequences</taxon>
        <taxon>metagenomes</taxon>
        <taxon>ecological metagenomes</taxon>
    </lineage>
</organism>
<feature type="compositionally biased region" description="Basic and acidic residues" evidence="1">
    <location>
        <begin position="109"/>
        <end position="133"/>
    </location>
</feature>
<evidence type="ECO:0000313" key="2">
    <source>
        <dbReference type="EMBL" id="GAH16534.1"/>
    </source>
</evidence>
<gene>
    <name evidence="2" type="ORF">S01H4_53017</name>
</gene>
<evidence type="ECO:0000256" key="1">
    <source>
        <dbReference type="SAM" id="MobiDB-lite"/>
    </source>
</evidence>